<gene>
    <name evidence="1" type="ORF">PRELSG_1340600</name>
</gene>
<dbReference type="VEuPathDB" id="PlasmoDB:PRELSG_1340600"/>
<sequence>MNKVTYLKKFISNNFFFKDILLSDMKVRMPYINENYKRNIKKVEYIRRNINTIKTYEIKNYSFSFFLNNKFLIDNEKLSEITYKKKKDKILCFWNRSPGARYPKKANNGSRPDCRSLRKIRKRLKTGK</sequence>
<name>A0A1J1HF54_PLARL</name>
<dbReference type="OMA" id="LLFWNRS"/>
<evidence type="ECO:0000313" key="2">
    <source>
        <dbReference type="Proteomes" id="UP000220158"/>
    </source>
</evidence>
<dbReference type="KEGG" id="prel:PRELSG_1340600"/>
<protein>
    <submittedName>
        <fullName evidence="1">Uncharacterized protein</fullName>
    </submittedName>
</protein>
<proteinExistence type="predicted"/>
<evidence type="ECO:0000313" key="1">
    <source>
        <dbReference type="EMBL" id="CRH04032.1"/>
    </source>
</evidence>
<organism evidence="1 2">
    <name type="scientific">Plasmodium relictum</name>
    <dbReference type="NCBI Taxonomy" id="85471"/>
    <lineage>
        <taxon>Eukaryota</taxon>
        <taxon>Sar</taxon>
        <taxon>Alveolata</taxon>
        <taxon>Apicomplexa</taxon>
        <taxon>Aconoidasida</taxon>
        <taxon>Haemosporida</taxon>
        <taxon>Plasmodiidae</taxon>
        <taxon>Plasmodium</taxon>
        <taxon>Plasmodium (Haemamoeba)</taxon>
    </lineage>
</organism>
<keyword evidence="2" id="KW-1185">Reference proteome</keyword>
<accession>A0A1J1HF54</accession>
<dbReference type="OrthoDB" id="371164at2759"/>
<dbReference type="Proteomes" id="UP000220158">
    <property type="component" value="Chromosome 13"/>
</dbReference>
<dbReference type="RefSeq" id="XP_028536038.1">
    <property type="nucleotide sequence ID" value="XM_028678942.1"/>
</dbReference>
<dbReference type="AlphaFoldDB" id="A0A1J1HF54"/>
<dbReference type="EMBL" id="LN835308">
    <property type="protein sequence ID" value="CRH04032.1"/>
    <property type="molecule type" value="Genomic_DNA"/>
</dbReference>
<dbReference type="GeneID" id="39738340"/>
<reference evidence="1 2" key="1">
    <citation type="submission" date="2015-04" db="EMBL/GenBank/DDBJ databases">
        <authorList>
            <consortium name="Pathogen Informatics"/>
        </authorList>
    </citation>
    <scope>NUCLEOTIDE SEQUENCE [LARGE SCALE GENOMIC DNA]</scope>
    <source>
        <strain evidence="1 2">SGS1</strain>
    </source>
</reference>